<dbReference type="InterPro" id="IPR005119">
    <property type="entry name" value="LysR_subst-bd"/>
</dbReference>
<dbReference type="EMBL" id="JAPDDR010000003">
    <property type="protein sequence ID" value="MCW1913346.1"/>
    <property type="molecule type" value="Genomic_DNA"/>
</dbReference>
<dbReference type="PROSITE" id="PS50931">
    <property type="entry name" value="HTH_LYSR"/>
    <property type="match status" value="1"/>
</dbReference>
<proteinExistence type="inferred from homology"/>
<feature type="domain" description="HTH lysR-type" evidence="5">
    <location>
        <begin position="7"/>
        <end position="64"/>
    </location>
</feature>
<dbReference type="Gene3D" id="3.40.190.290">
    <property type="match status" value="1"/>
</dbReference>
<dbReference type="RefSeq" id="WP_264512705.1">
    <property type="nucleotide sequence ID" value="NZ_JAPDDR010000003.1"/>
</dbReference>
<evidence type="ECO:0000313" key="6">
    <source>
        <dbReference type="EMBL" id="MCW1913346.1"/>
    </source>
</evidence>
<evidence type="ECO:0000256" key="4">
    <source>
        <dbReference type="ARBA" id="ARBA00023163"/>
    </source>
</evidence>
<protein>
    <submittedName>
        <fullName evidence="6">LysR family transcriptional regulator</fullName>
    </submittedName>
</protein>
<dbReference type="Proteomes" id="UP001165653">
    <property type="component" value="Unassembled WGS sequence"/>
</dbReference>
<dbReference type="InterPro" id="IPR000847">
    <property type="entry name" value="LysR_HTH_N"/>
</dbReference>
<evidence type="ECO:0000313" key="7">
    <source>
        <dbReference type="Proteomes" id="UP001165653"/>
    </source>
</evidence>
<evidence type="ECO:0000256" key="2">
    <source>
        <dbReference type="ARBA" id="ARBA00023015"/>
    </source>
</evidence>
<keyword evidence="2" id="KW-0805">Transcription regulation</keyword>
<comment type="similarity">
    <text evidence="1">Belongs to the LysR transcriptional regulatory family.</text>
</comment>
<dbReference type="SUPFAM" id="SSF46785">
    <property type="entry name" value="Winged helix' DNA-binding domain"/>
    <property type="match status" value="1"/>
</dbReference>
<dbReference type="Pfam" id="PF03466">
    <property type="entry name" value="LysR_substrate"/>
    <property type="match status" value="1"/>
</dbReference>
<keyword evidence="3" id="KW-0238">DNA-binding</keyword>
<evidence type="ECO:0000259" key="5">
    <source>
        <dbReference type="PROSITE" id="PS50931"/>
    </source>
</evidence>
<dbReference type="InterPro" id="IPR036388">
    <property type="entry name" value="WH-like_DNA-bd_sf"/>
</dbReference>
<accession>A0ABT3G0I1</accession>
<dbReference type="PRINTS" id="PR00039">
    <property type="entry name" value="HTHLYSR"/>
</dbReference>
<reference evidence="6" key="1">
    <citation type="submission" date="2022-10" db="EMBL/GenBank/DDBJ databases">
        <title>Luteolibacter sp. GHJ8, whole genome shotgun sequencing project.</title>
        <authorList>
            <person name="Zhao G."/>
            <person name="Shen L."/>
        </authorList>
    </citation>
    <scope>NUCLEOTIDE SEQUENCE</scope>
    <source>
        <strain evidence="6">GHJ8</strain>
    </source>
</reference>
<dbReference type="Gene3D" id="1.10.10.10">
    <property type="entry name" value="Winged helix-like DNA-binding domain superfamily/Winged helix DNA-binding domain"/>
    <property type="match status" value="1"/>
</dbReference>
<dbReference type="CDD" id="cd05466">
    <property type="entry name" value="PBP2_LTTR_substrate"/>
    <property type="match status" value="1"/>
</dbReference>
<dbReference type="InterPro" id="IPR036390">
    <property type="entry name" value="WH_DNA-bd_sf"/>
</dbReference>
<gene>
    <name evidence="6" type="ORF">OJ996_07170</name>
</gene>
<organism evidence="6 7">
    <name type="scientific">Luteolibacter rhizosphaerae</name>
    <dbReference type="NCBI Taxonomy" id="2989719"/>
    <lineage>
        <taxon>Bacteria</taxon>
        <taxon>Pseudomonadati</taxon>
        <taxon>Verrucomicrobiota</taxon>
        <taxon>Verrucomicrobiia</taxon>
        <taxon>Verrucomicrobiales</taxon>
        <taxon>Verrucomicrobiaceae</taxon>
        <taxon>Luteolibacter</taxon>
    </lineage>
</organism>
<keyword evidence="4" id="KW-0804">Transcription</keyword>
<evidence type="ECO:0000256" key="1">
    <source>
        <dbReference type="ARBA" id="ARBA00009437"/>
    </source>
</evidence>
<comment type="caution">
    <text evidence="6">The sequence shown here is derived from an EMBL/GenBank/DDBJ whole genome shotgun (WGS) entry which is preliminary data.</text>
</comment>
<dbReference type="PANTHER" id="PTHR30126">
    <property type="entry name" value="HTH-TYPE TRANSCRIPTIONAL REGULATOR"/>
    <property type="match status" value="1"/>
</dbReference>
<evidence type="ECO:0000256" key="3">
    <source>
        <dbReference type="ARBA" id="ARBA00023125"/>
    </source>
</evidence>
<dbReference type="PANTHER" id="PTHR30126:SF40">
    <property type="entry name" value="HTH-TYPE TRANSCRIPTIONAL REGULATOR GLTR"/>
    <property type="match status" value="1"/>
</dbReference>
<dbReference type="Pfam" id="PF00126">
    <property type="entry name" value="HTH_1"/>
    <property type="match status" value="1"/>
</dbReference>
<sequence length="297" mass="33323">MNEHPTIDLHCLHLLRLVAKHQGITAASGEAGLSQSALTRQIQLIEARLGLQLFERSTRRLRITPAGSFLLRETAMVSGLLDSAMRRLKEEFSGEQREIRIGVSRSVSLAHLPGLFHGQRRHHPEVKILVSHLGGSALLEALAACRLDLAVLCPPPRLPEGLELSHRIQDSFVVIAGQSGDAPDEQGWSDWVKTQNWIVPPTGTRSRDCIDRWWKERKLQPNVAMEIDSFDVTIQLVALGMGAACVPRRALSTFPRKRQIRRIKLPEPMTRELAIVTPKRGSLPEHVRDFIAEILFR</sequence>
<keyword evidence="7" id="KW-1185">Reference proteome</keyword>
<dbReference type="SUPFAM" id="SSF53850">
    <property type="entry name" value="Periplasmic binding protein-like II"/>
    <property type="match status" value="1"/>
</dbReference>
<name>A0ABT3G0I1_9BACT</name>